<dbReference type="Pfam" id="PF21106">
    <property type="entry name" value="YtxK_like"/>
    <property type="match status" value="1"/>
</dbReference>
<evidence type="ECO:0000313" key="4">
    <source>
        <dbReference type="Proteomes" id="UP000622610"/>
    </source>
</evidence>
<dbReference type="PANTHER" id="PTHR41313">
    <property type="entry name" value="ADENINE-SPECIFIC METHYLTRANSFERASE"/>
    <property type="match status" value="1"/>
</dbReference>
<reference evidence="3" key="2">
    <citation type="submission" date="2020-09" db="EMBL/GenBank/DDBJ databases">
        <authorList>
            <person name="Sun Q."/>
            <person name="Sedlacek I."/>
        </authorList>
    </citation>
    <scope>NUCLEOTIDE SEQUENCE</scope>
    <source>
        <strain evidence="3">CCM 8433</strain>
    </source>
</reference>
<sequence>MSVESVEKNFHLNLEAIELLQNALTTSFFEAYLEQVGNILDGYNVQVISDVPDAETVEKLQAIYRELKAEKLEPEDIRKLAQLLLLKGTQNEPVQANHQLTPDSIGFLFVYLIAQFYTDKKEPLTILDVGVGTGNLLFTLLTNLKLSGYEARGIGIDNDELLIEIAEANNQWMNTQATLSHQDALQQELPDVVDVAVSDLPVGYYPVDSIAYPFAMASKQGHSYAHHLLVEQAMKQVRQNGYGFFLLPSNFLDSEQSEYFKNWLGETAYLQGIIQLPDELFKNEASRKSIVILQNKGTLAKQADKILVAQLASLKDPQIINHFFKEVTDWKQKNF</sequence>
<dbReference type="CDD" id="cd02440">
    <property type="entry name" value="AdoMet_MTases"/>
    <property type="match status" value="1"/>
</dbReference>
<dbReference type="AlphaFoldDB" id="A0A917JCX8"/>
<name>A0A917JCX8_9ENTE</name>
<organism evidence="3 4">
    <name type="scientific">Enterococcus alcedinis</name>
    <dbReference type="NCBI Taxonomy" id="1274384"/>
    <lineage>
        <taxon>Bacteria</taxon>
        <taxon>Bacillati</taxon>
        <taxon>Bacillota</taxon>
        <taxon>Bacilli</taxon>
        <taxon>Lactobacillales</taxon>
        <taxon>Enterococcaceae</taxon>
        <taxon>Enterococcus</taxon>
    </lineage>
</organism>
<dbReference type="RefSeq" id="WP_188366776.1">
    <property type="nucleotide sequence ID" value="NZ_BMDT01000002.1"/>
</dbReference>
<dbReference type="GO" id="GO:0008170">
    <property type="term" value="F:N-methyltransferase activity"/>
    <property type="evidence" value="ECO:0007669"/>
    <property type="project" value="InterPro"/>
</dbReference>
<dbReference type="EMBL" id="BMDT01000002">
    <property type="protein sequence ID" value="GGI64930.1"/>
    <property type="molecule type" value="Genomic_DNA"/>
</dbReference>
<dbReference type="Gene3D" id="3.40.50.150">
    <property type="entry name" value="Vaccinia Virus protein VP39"/>
    <property type="match status" value="1"/>
</dbReference>
<protein>
    <submittedName>
        <fullName evidence="3">Site-specific DNA-methyltransferase (Adenine-specific)</fullName>
    </submittedName>
</protein>
<proteinExistence type="predicted"/>
<dbReference type="InterPro" id="IPR048375">
    <property type="entry name" value="YtxK-like_N"/>
</dbReference>
<dbReference type="PANTHER" id="PTHR41313:SF1">
    <property type="entry name" value="DNA METHYLASE ADENINE-SPECIFIC DOMAIN-CONTAINING PROTEIN"/>
    <property type="match status" value="1"/>
</dbReference>
<reference evidence="3" key="1">
    <citation type="journal article" date="2014" name="Int. J. Syst. Evol. Microbiol.">
        <title>Complete genome sequence of Corynebacterium casei LMG S-19264T (=DSM 44701T), isolated from a smear-ripened cheese.</title>
        <authorList>
            <consortium name="US DOE Joint Genome Institute (JGI-PGF)"/>
            <person name="Walter F."/>
            <person name="Albersmeier A."/>
            <person name="Kalinowski J."/>
            <person name="Ruckert C."/>
        </authorList>
    </citation>
    <scope>NUCLEOTIDE SEQUENCE</scope>
    <source>
        <strain evidence="3">CCM 8433</strain>
    </source>
</reference>
<gene>
    <name evidence="3" type="primary">dam</name>
    <name evidence="3" type="ORF">GCM10011482_05840</name>
</gene>
<accession>A0A917JCX8</accession>
<dbReference type="SUPFAM" id="SSF53335">
    <property type="entry name" value="S-adenosyl-L-methionine-dependent methyltransferases"/>
    <property type="match status" value="1"/>
</dbReference>
<dbReference type="InterPro" id="IPR016843">
    <property type="entry name" value="S-AdoMet-dep_Ade-MeTrfase_prd"/>
</dbReference>
<evidence type="ECO:0000313" key="3">
    <source>
        <dbReference type="EMBL" id="GGI64930.1"/>
    </source>
</evidence>
<feature type="domain" description="YtxK-like N-terminal helical" evidence="2">
    <location>
        <begin position="12"/>
        <end position="88"/>
    </location>
</feature>
<dbReference type="InterPro" id="IPR029063">
    <property type="entry name" value="SAM-dependent_MTases_sf"/>
</dbReference>
<dbReference type="InterPro" id="IPR003356">
    <property type="entry name" value="DNA_methylase_A-5"/>
</dbReference>
<evidence type="ECO:0000259" key="1">
    <source>
        <dbReference type="Pfam" id="PF02384"/>
    </source>
</evidence>
<keyword evidence="4" id="KW-1185">Reference proteome</keyword>
<dbReference type="InterPro" id="IPR052933">
    <property type="entry name" value="DNA_Protect_Modify"/>
</dbReference>
<feature type="domain" description="DNA methylase adenine-specific" evidence="1">
    <location>
        <begin position="90"/>
        <end position="310"/>
    </location>
</feature>
<dbReference type="Pfam" id="PF02384">
    <property type="entry name" value="N6_Mtase"/>
    <property type="match status" value="1"/>
</dbReference>
<dbReference type="GO" id="GO:0003677">
    <property type="term" value="F:DNA binding"/>
    <property type="evidence" value="ECO:0007669"/>
    <property type="project" value="InterPro"/>
</dbReference>
<comment type="caution">
    <text evidence="3">The sequence shown here is derived from an EMBL/GenBank/DDBJ whole genome shotgun (WGS) entry which is preliminary data.</text>
</comment>
<dbReference type="Gene3D" id="1.10.150.470">
    <property type="match status" value="1"/>
</dbReference>
<evidence type="ECO:0000259" key="2">
    <source>
        <dbReference type="Pfam" id="PF21106"/>
    </source>
</evidence>
<dbReference type="Proteomes" id="UP000622610">
    <property type="component" value="Unassembled WGS sequence"/>
</dbReference>
<dbReference type="PIRSF" id="PIRSF026567">
    <property type="entry name" value="Adenine_mtase_bact_prd"/>
    <property type="match status" value="1"/>
</dbReference>